<evidence type="ECO:0000256" key="1">
    <source>
        <dbReference type="ARBA" id="ARBA00022514"/>
    </source>
</evidence>
<evidence type="ECO:0000313" key="4">
    <source>
        <dbReference type="Ensembl" id="ENSGMOP00000030413.1"/>
    </source>
</evidence>
<evidence type="ECO:0000313" key="5">
    <source>
        <dbReference type="Proteomes" id="UP000694546"/>
    </source>
</evidence>
<proteinExistence type="predicted"/>
<dbReference type="GO" id="GO:0005615">
    <property type="term" value="C:extracellular space"/>
    <property type="evidence" value="ECO:0007669"/>
    <property type="project" value="UniProtKB-KW"/>
</dbReference>
<dbReference type="GeneID" id="115537269"/>
<evidence type="ECO:0000256" key="2">
    <source>
        <dbReference type="SAM" id="SignalP"/>
    </source>
</evidence>
<name>A0A8C5AEH5_GADMO</name>
<dbReference type="GeneTree" id="ENSGT01030000239938"/>
<dbReference type="InterPro" id="IPR039809">
    <property type="entry name" value="Chemokine_b/g/d"/>
</dbReference>
<reference evidence="4" key="2">
    <citation type="submission" date="2025-09" db="UniProtKB">
        <authorList>
            <consortium name="Ensembl"/>
        </authorList>
    </citation>
    <scope>IDENTIFICATION</scope>
</reference>
<dbReference type="OMA" id="TIVAYMV"/>
<dbReference type="Pfam" id="PF00048">
    <property type="entry name" value="IL8"/>
    <property type="match status" value="1"/>
</dbReference>
<feature type="signal peptide" evidence="2">
    <location>
        <begin position="1"/>
        <end position="26"/>
    </location>
</feature>
<feature type="domain" description="Chemokine interleukin-8-like" evidence="3">
    <location>
        <begin position="31"/>
        <end position="89"/>
    </location>
</feature>
<keyword evidence="2" id="KW-0732">Signal</keyword>
<accession>A0A8C5AEH5</accession>
<protein>
    <submittedName>
        <fullName evidence="4">C-C motif chemokine 4-like</fullName>
    </submittedName>
</protein>
<feature type="chain" id="PRO_5034345678" evidence="2">
    <location>
        <begin position="27"/>
        <end position="103"/>
    </location>
</feature>
<dbReference type="SMART" id="SM00199">
    <property type="entry name" value="SCY"/>
    <property type="match status" value="1"/>
</dbReference>
<dbReference type="InterPro" id="IPR001811">
    <property type="entry name" value="Chemokine_IL8-like_dom"/>
</dbReference>
<keyword evidence="1" id="KW-0202">Cytokine</keyword>
<dbReference type="GO" id="GO:0008009">
    <property type="term" value="F:chemokine activity"/>
    <property type="evidence" value="ECO:0007669"/>
    <property type="project" value="InterPro"/>
</dbReference>
<dbReference type="Gene3D" id="2.40.50.40">
    <property type="match status" value="1"/>
</dbReference>
<dbReference type="PANTHER" id="PTHR12015">
    <property type="entry name" value="SMALL INDUCIBLE CYTOKINE A"/>
    <property type="match status" value="1"/>
</dbReference>
<sequence>MTTCGPVTKSLLLLAVVVALTGQGSAVPQKVPECCTRVTKQEITETIVAYMVQKRNHHCVNAVIFKTESGKLFCCKDNEPWVKRKVGELELHKRFALASPPPS</sequence>
<evidence type="ECO:0000259" key="3">
    <source>
        <dbReference type="SMART" id="SM00199"/>
    </source>
</evidence>
<dbReference type="AlphaFoldDB" id="A0A8C5AEH5"/>
<dbReference type="PANTHER" id="PTHR12015:SF165">
    <property type="entry name" value="CHEMOKINE (C-C MOTIF) LIGAND 34A, DUPLICATE 4-RELATED"/>
    <property type="match status" value="1"/>
</dbReference>
<dbReference type="RefSeq" id="XP_030204909.1">
    <property type="nucleotide sequence ID" value="XM_030349049.1"/>
</dbReference>
<dbReference type="InterPro" id="IPR036048">
    <property type="entry name" value="Interleukin_8-like_sf"/>
</dbReference>
<reference evidence="4" key="1">
    <citation type="submission" date="2025-08" db="UniProtKB">
        <authorList>
            <consortium name="Ensembl"/>
        </authorList>
    </citation>
    <scope>IDENTIFICATION</scope>
</reference>
<dbReference type="Proteomes" id="UP000694546">
    <property type="component" value="Chromosome 23"/>
</dbReference>
<keyword evidence="5" id="KW-1185">Reference proteome</keyword>
<dbReference type="GO" id="GO:0006955">
    <property type="term" value="P:immune response"/>
    <property type="evidence" value="ECO:0007669"/>
    <property type="project" value="InterPro"/>
</dbReference>
<dbReference type="Ensembl" id="ENSGMOT00000033531.1">
    <property type="protein sequence ID" value="ENSGMOP00000030413.1"/>
    <property type="gene ID" value="ENSGMOG00000022743.1"/>
</dbReference>
<dbReference type="SUPFAM" id="SSF54117">
    <property type="entry name" value="Interleukin 8-like chemokines"/>
    <property type="match status" value="1"/>
</dbReference>
<organism evidence="4 5">
    <name type="scientific">Gadus morhua</name>
    <name type="common">Atlantic cod</name>
    <dbReference type="NCBI Taxonomy" id="8049"/>
    <lineage>
        <taxon>Eukaryota</taxon>
        <taxon>Metazoa</taxon>
        <taxon>Chordata</taxon>
        <taxon>Craniata</taxon>
        <taxon>Vertebrata</taxon>
        <taxon>Euteleostomi</taxon>
        <taxon>Actinopterygii</taxon>
        <taxon>Neopterygii</taxon>
        <taxon>Teleostei</taxon>
        <taxon>Neoteleostei</taxon>
        <taxon>Acanthomorphata</taxon>
        <taxon>Zeiogadaria</taxon>
        <taxon>Gadariae</taxon>
        <taxon>Gadiformes</taxon>
        <taxon>Gadoidei</taxon>
        <taxon>Gadidae</taxon>
        <taxon>Gadus</taxon>
    </lineage>
</organism>
<gene>
    <name evidence="4" type="primary">LOC115537269</name>
</gene>
<dbReference type="KEGG" id="gmh:115537269"/>